<evidence type="ECO:0000313" key="1">
    <source>
        <dbReference type="EMBL" id="KJX94302.1"/>
    </source>
</evidence>
<dbReference type="Proteomes" id="UP000033647">
    <property type="component" value="Unassembled WGS sequence"/>
</dbReference>
<comment type="caution">
    <text evidence="1">The sequence shown here is derived from an EMBL/GenBank/DDBJ whole genome shotgun (WGS) entry which is preliminary data.</text>
</comment>
<reference evidence="1 2" key="1">
    <citation type="submission" date="2015-03" db="EMBL/GenBank/DDBJ databases">
        <title>RNA-seq based gene annotation and comparative genomics of four Zymoseptoria species reveal species-specific pathogenicity related genes and transposable element activity.</title>
        <authorList>
            <person name="Grandaubert J."/>
            <person name="Bhattacharyya A."/>
            <person name="Stukenbrock E.H."/>
        </authorList>
    </citation>
    <scope>NUCLEOTIDE SEQUENCE [LARGE SCALE GENOMIC DNA]</scope>
    <source>
        <strain evidence="1 2">Zb18110</strain>
    </source>
</reference>
<keyword evidence="2" id="KW-1185">Reference proteome</keyword>
<dbReference type="EMBL" id="LAFY01004161">
    <property type="protein sequence ID" value="KJX94302.1"/>
    <property type="molecule type" value="Genomic_DNA"/>
</dbReference>
<dbReference type="AlphaFoldDB" id="A0A0F4GBB5"/>
<evidence type="ECO:0000313" key="2">
    <source>
        <dbReference type="Proteomes" id="UP000033647"/>
    </source>
</evidence>
<proteinExistence type="predicted"/>
<gene>
    <name evidence="1" type="ORF">TI39_contig4202g00060</name>
</gene>
<sequence length="283" mass="32011">MPPKPKSILPNELILQVFDHTVPSSLNIDFVVADGDRMKDAVANFLHQTNIEVLPQIAVTNSSEWRCTRALLNLNFEIASLTGRRSNIEWPSTLNIRFDNVVQRLSVADSVSSVVLAKFKHFRATIPIVIRYGRHGRRTLIGKPILKYKRSGKVWTHQEDDAAWISITGGESEARFSAAGLAASEREGVLARSTYVLANGITHELPDDLLNSSLRLIWLSRFRKHVEESNSLASRRVPGSDFVPREFNLRLFVYSLERVSTVEKNADEMRARHPSRRVFGRPT</sequence>
<accession>A0A0F4GBB5</accession>
<name>A0A0F4GBB5_9PEZI</name>
<organism evidence="1 2">
    <name type="scientific">Zymoseptoria brevis</name>
    <dbReference type="NCBI Taxonomy" id="1047168"/>
    <lineage>
        <taxon>Eukaryota</taxon>
        <taxon>Fungi</taxon>
        <taxon>Dikarya</taxon>
        <taxon>Ascomycota</taxon>
        <taxon>Pezizomycotina</taxon>
        <taxon>Dothideomycetes</taxon>
        <taxon>Dothideomycetidae</taxon>
        <taxon>Mycosphaerellales</taxon>
        <taxon>Mycosphaerellaceae</taxon>
        <taxon>Zymoseptoria</taxon>
    </lineage>
</organism>
<dbReference type="OrthoDB" id="10313229at2759"/>
<protein>
    <submittedName>
        <fullName evidence="1">Uncharacterized protein</fullName>
    </submittedName>
</protein>